<dbReference type="PANTHER" id="PTHR11735">
    <property type="entry name" value="TRNA N6-ADENOSINE THREONYLCARBAMOYLTRANSFERASE"/>
    <property type="match status" value="1"/>
</dbReference>
<evidence type="ECO:0000256" key="4">
    <source>
        <dbReference type="ARBA" id="ARBA00022723"/>
    </source>
</evidence>
<keyword evidence="2 8" id="KW-0808">Transferase</keyword>
<dbReference type="FunFam" id="3.30.420.40:FF:000012">
    <property type="entry name" value="tRNA N6-adenosine threonylcarbamoyltransferase"/>
    <property type="match status" value="1"/>
</dbReference>
<dbReference type="HAMAP" id="MF_01445">
    <property type="entry name" value="TsaD"/>
    <property type="match status" value="1"/>
</dbReference>
<protein>
    <recommendedName>
        <fullName evidence="8">tRNA N6-adenosine threonylcarbamoyltransferase</fullName>
        <ecNumber evidence="8">2.3.1.234</ecNumber>
    </recommendedName>
    <alternativeName>
        <fullName evidence="8">N6-L-threonylcarbamoyladenine synthase</fullName>
        <shortName evidence="8">t(6)A synthase</shortName>
    </alternativeName>
    <alternativeName>
        <fullName evidence="8">t(6)A37 threonylcarbamoyladenosine biosynthesis protein TsaD</fullName>
    </alternativeName>
    <alternativeName>
        <fullName evidence="8">tRNA threonylcarbamoyladenosine biosynthesis protein TsaD</fullName>
    </alternativeName>
</protein>
<name>A0A285NCK3_9AQUI</name>
<dbReference type="InterPro" id="IPR022450">
    <property type="entry name" value="TsaD"/>
</dbReference>
<proteinExistence type="inferred from homology"/>
<dbReference type="GO" id="GO:0002949">
    <property type="term" value="P:tRNA threonylcarbamoyladenosine modification"/>
    <property type="evidence" value="ECO:0007669"/>
    <property type="project" value="UniProtKB-UniRule"/>
</dbReference>
<keyword evidence="6 8" id="KW-0012">Acyltransferase</keyword>
<feature type="binding site" evidence="8">
    <location>
        <position position="111"/>
    </location>
    <ligand>
        <name>Fe cation</name>
        <dbReference type="ChEBI" id="CHEBI:24875"/>
    </ligand>
</feature>
<dbReference type="FunFam" id="3.30.420.40:FF:000040">
    <property type="entry name" value="tRNA N6-adenosine threonylcarbamoyltransferase"/>
    <property type="match status" value="1"/>
</dbReference>
<dbReference type="GO" id="GO:0005506">
    <property type="term" value="F:iron ion binding"/>
    <property type="evidence" value="ECO:0007669"/>
    <property type="project" value="UniProtKB-UniRule"/>
</dbReference>
<keyword evidence="11" id="KW-1185">Reference proteome</keyword>
<dbReference type="EMBL" id="OBEI01000002">
    <property type="protein sequence ID" value="SNZ06633.1"/>
    <property type="molecule type" value="Genomic_DNA"/>
</dbReference>
<keyword evidence="3 8" id="KW-0819">tRNA processing</keyword>
<comment type="function">
    <text evidence="8">Required for the formation of a threonylcarbamoyl group on adenosine at position 37 (t(6)A37) in tRNAs that read codons beginning with adenine. Is involved in the transfer of the threonylcarbamoyl moiety of threonylcarbamoyl-AMP (TC-AMP) to the N6 group of A37, together with TsaE and TsaB. TsaD likely plays a direct catalytic role in this reaction.</text>
</comment>
<feature type="binding site" evidence="8">
    <location>
        <position position="166"/>
    </location>
    <ligand>
        <name>substrate</name>
    </ligand>
</feature>
<dbReference type="Gene3D" id="3.30.420.40">
    <property type="match status" value="2"/>
</dbReference>
<dbReference type="PANTHER" id="PTHR11735:SF6">
    <property type="entry name" value="TRNA N6-ADENOSINE THREONYLCARBAMOYLTRANSFERASE, MITOCHONDRIAL"/>
    <property type="match status" value="1"/>
</dbReference>
<dbReference type="EC" id="2.3.1.234" evidence="8"/>
<dbReference type="Proteomes" id="UP000219036">
    <property type="component" value="Unassembled WGS sequence"/>
</dbReference>
<evidence type="ECO:0000256" key="3">
    <source>
        <dbReference type="ARBA" id="ARBA00022694"/>
    </source>
</evidence>
<dbReference type="AlphaFoldDB" id="A0A285NCK3"/>
<evidence type="ECO:0000256" key="2">
    <source>
        <dbReference type="ARBA" id="ARBA00022679"/>
    </source>
</evidence>
<evidence type="ECO:0000313" key="11">
    <source>
        <dbReference type="Proteomes" id="UP000219036"/>
    </source>
</evidence>
<dbReference type="Pfam" id="PF00814">
    <property type="entry name" value="TsaD"/>
    <property type="match status" value="1"/>
</dbReference>
<evidence type="ECO:0000256" key="6">
    <source>
        <dbReference type="ARBA" id="ARBA00023315"/>
    </source>
</evidence>
<organism evidence="10 11">
    <name type="scientific">Persephonella hydrogeniphila</name>
    <dbReference type="NCBI Taxonomy" id="198703"/>
    <lineage>
        <taxon>Bacteria</taxon>
        <taxon>Pseudomonadati</taxon>
        <taxon>Aquificota</taxon>
        <taxon>Aquificia</taxon>
        <taxon>Aquificales</taxon>
        <taxon>Hydrogenothermaceae</taxon>
        <taxon>Persephonella</taxon>
    </lineage>
</organism>
<gene>
    <name evidence="8" type="primary">tsaD</name>
    <name evidence="10" type="ORF">SAMN06265182_0743</name>
</gene>
<feature type="binding site" evidence="8">
    <location>
        <position position="270"/>
    </location>
    <ligand>
        <name>substrate</name>
    </ligand>
</feature>
<evidence type="ECO:0000256" key="1">
    <source>
        <dbReference type="ARBA" id="ARBA00022490"/>
    </source>
</evidence>
<comment type="subcellular location">
    <subcellularLocation>
        <location evidence="8">Cytoplasm</location>
    </subcellularLocation>
</comment>
<feature type="binding site" evidence="8">
    <location>
        <position position="179"/>
    </location>
    <ligand>
        <name>substrate</name>
    </ligand>
</feature>
<dbReference type="GO" id="GO:0005737">
    <property type="term" value="C:cytoplasm"/>
    <property type="evidence" value="ECO:0007669"/>
    <property type="project" value="UniProtKB-SubCell"/>
</dbReference>
<dbReference type="RefSeq" id="WP_096999924.1">
    <property type="nucleotide sequence ID" value="NZ_OBEI01000002.1"/>
</dbReference>
<feature type="binding site" evidence="8">
    <location>
        <position position="115"/>
    </location>
    <ligand>
        <name>Fe cation</name>
        <dbReference type="ChEBI" id="CHEBI:24875"/>
    </ligand>
</feature>
<dbReference type="InterPro" id="IPR000905">
    <property type="entry name" value="Gcp-like_dom"/>
</dbReference>
<dbReference type="NCBIfam" id="TIGR03723">
    <property type="entry name" value="T6A_TsaD_YgjD"/>
    <property type="match status" value="1"/>
</dbReference>
<keyword evidence="4 8" id="KW-0479">Metal-binding</keyword>
<dbReference type="InterPro" id="IPR043129">
    <property type="entry name" value="ATPase_NBD"/>
</dbReference>
<dbReference type="OrthoDB" id="9806197at2"/>
<dbReference type="PRINTS" id="PR00789">
    <property type="entry name" value="OSIALOPTASE"/>
</dbReference>
<evidence type="ECO:0000256" key="5">
    <source>
        <dbReference type="ARBA" id="ARBA00023004"/>
    </source>
</evidence>
<evidence type="ECO:0000256" key="7">
    <source>
        <dbReference type="ARBA" id="ARBA00048117"/>
    </source>
</evidence>
<reference evidence="11" key="1">
    <citation type="submission" date="2017-09" db="EMBL/GenBank/DDBJ databases">
        <authorList>
            <person name="Varghese N."/>
            <person name="Submissions S."/>
        </authorList>
    </citation>
    <scope>NUCLEOTIDE SEQUENCE [LARGE SCALE GENOMIC DNA]</scope>
    <source>
        <strain evidence="11">DSM 15103</strain>
    </source>
</reference>
<comment type="similarity">
    <text evidence="8">Belongs to the KAE1 / TsaD family.</text>
</comment>
<dbReference type="NCBIfam" id="TIGR00329">
    <property type="entry name" value="gcp_kae1"/>
    <property type="match status" value="1"/>
</dbReference>
<dbReference type="CDD" id="cd24133">
    <property type="entry name" value="ASKHA_NBD_TsaD_bac"/>
    <property type="match status" value="1"/>
</dbReference>
<keyword evidence="5 8" id="KW-0408">Iron</keyword>
<evidence type="ECO:0000313" key="10">
    <source>
        <dbReference type="EMBL" id="SNZ06633.1"/>
    </source>
</evidence>
<feature type="binding site" evidence="8">
    <location>
        <position position="298"/>
    </location>
    <ligand>
        <name>Fe cation</name>
        <dbReference type="ChEBI" id="CHEBI:24875"/>
    </ligand>
</feature>
<dbReference type="InterPro" id="IPR017861">
    <property type="entry name" value="KAE1/TsaD"/>
</dbReference>
<sequence>MIILGIETSCDDTGVSVFHSEKGILSNVVSSQVKLHAQWGGVYPDLAAREHTKNIIPVLDNALKEAGIDLLDIDGIAVTVAPGLIVSLVIGISAAKALKWSLKKPLIPVHHIEAHIFAIFLSEEVEFPFVALVVSGGHTELYIIKGFEDYLYLGGTLDDAAGEAYDKVARMLGLGYPGGPIIDKLAKEGKEVIKFPRPLLGEKGKNRFNFSFSGLKSAVMREIEKKIYRKEDIARSFQEAVVDVLVGKTVDAVEEFGIKNVVVAGGVSANSRLREKFLKEGKRKNFSVHFPPLYLCTDNAAMIAYTGYRRLKEKGTTIGYDFEGKARLRLDRFVQYINQK</sequence>
<dbReference type="InterPro" id="IPR017860">
    <property type="entry name" value="Peptidase_M22_CS"/>
</dbReference>
<comment type="cofactor">
    <cofactor evidence="8">
        <name>Fe(2+)</name>
        <dbReference type="ChEBI" id="CHEBI:29033"/>
    </cofactor>
    <text evidence="8">Binds 1 Fe(2+) ion per subunit.</text>
</comment>
<keyword evidence="1 8" id="KW-0963">Cytoplasm</keyword>
<evidence type="ECO:0000256" key="8">
    <source>
        <dbReference type="HAMAP-Rule" id="MF_01445"/>
    </source>
</evidence>
<evidence type="ECO:0000259" key="9">
    <source>
        <dbReference type="Pfam" id="PF00814"/>
    </source>
</evidence>
<feature type="binding site" evidence="8">
    <location>
        <begin position="133"/>
        <end position="137"/>
    </location>
    <ligand>
        <name>substrate</name>
    </ligand>
</feature>
<dbReference type="SUPFAM" id="SSF53067">
    <property type="entry name" value="Actin-like ATPase domain"/>
    <property type="match status" value="2"/>
</dbReference>
<feature type="binding site" evidence="8">
    <location>
        <position position="183"/>
    </location>
    <ligand>
        <name>substrate</name>
    </ligand>
</feature>
<accession>A0A285NCK3</accession>
<comment type="catalytic activity">
    <reaction evidence="7 8">
        <text>L-threonylcarbamoyladenylate + adenosine(37) in tRNA = N(6)-L-threonylcarbamoyladenosine(37) in tRNA + AMP + H(+)</text>
        <dbReference type="Rhea" id="RHEA:37059"/>
        <dbReference type="Rhea" id="RHEA-COMP:10162"/>
        <dbReference type="Rhea" id="RHEA-COMP:10163"/>
        <dbReference type="ChEBI" id="CHEBI:15378"/>
        <dbReference type="ChEBI" id="CHEBI:73682"/>
        <dbReference type="ChEBI" id="CHEBI:74411"/>
        <dbReference type="ChEBI" id="CHEBI:74418"/>
        <dbReference type="ChEBI" id="CHEBI:456215"/>
        <dbReference type="EC" id="2.3.1.234"/>
    </reaction>
</comment>
<feature type="domain" description="Gcp-like" evidence="9">
    <location>
        <begin position="24"/>
        <end position="305"/>
    </location>
</feature>
<dbReference type="PROSITE" id="PS01016">
    <property type="entry name" value="GLYCOPROTEASE"/>
    <property type="match status" value="1"/>
</dbReference>
<dbReference type="GO" id="GO:0061711">
    <property type="term" value="F:tRNA N(6)-L-threonylcarbamoyladenine synthase activity"/>
    <property type="evidence" value="ECO:0007669"/>
    <property type="project" value="UniProtKB-EC"/>
</dbReference>